<gene>
    <name evidence="7" type="primary">LOC102809998</name>
</gene>
<evidence type="ECO:0000256" key="4">
    <source>
        <dbReference type="ARBA" id="ARBA00023136"/>
    </source>
</evidence>
<name>A0ABM0MV08_SACKO</name>
<feature type="transmembrane region" description="Helical" evidence="5">
    <location>
        <begin position="60"/>
        <end position="84"/>
    </location>
</feature>
<dbReference type="InterPro" id="IPR050598">
    <property type="entry name" value="AminoAcid_Transporter"/>
</dbReference>
<keyword evidence="4 5" id="KW-0472">Membrane</keyword>
<dbReference type="InterPro" id="IPR002293">
    <property type="entry name" value="AA/rel_permease1"/>
</dbReference>
<keyword evidence="6" id="KW-1185">Reference proteome</keyword>
<evidence type="ECO:0000256" key="1">
    <source>
        <dbReference type="ARBA" id="ARBA00004141"/>
    </source>
</evidence>
<feature type="transmembrane region" description="Helical" evidence="5">
    <location>
        <begin position="28"/>
        <end position="48"/>
    </location>
</feature>
<evidence type="ECO:0000256" key="3">
    <source>
        <dbReference type="ARBA" id="ARBA00022989"/>
    </source>
</evidence>
<accession>A0ABM0MV08</accession>
<evidence type="ECO:0000256" key="2">
    <source>
        <dbReference type="ARBA" id="ARBA00022692"/>
    </source>
</evidence>
<sequence length="158" mass="17042">MKFRETDSDLRSPKPVGEGDGFHIKKQLTLGDGILLMVGLVIGSGIFISPKGVFMYSGSVGVALVIWVVCGIFSMMGALCMAELGTTITKFGGEYIYLYKIFGPLPGFVYLWIAAIIIKPTVAAIIALTFAEYVVHPVSLACDTNTRNTKRLIATLCV</sequence>
<protein>
    <submittedName>
        <fullName evidence="7">Large neutral amino acids transporter small subunit 1-like</fullName>
    </submittedName>
</protein>
<feature type="transmembrane region" description="Helical" evidence="5">
    <location>
        <begin position="96"/>
        <end position="118"/>
    </location>
</feature>
<keyword evidence="2 5" id="KW-0812">Transmembrane</keyword>
<dbReference type="PANTHER" id="PTHR11785">
    <property type="entry name" value="AMINO ACID TRANSPORTER"/>
    <property type="match status" value="1"/>
</dbReference>
<feature type="non-terminal residue" evidence="7">
    <location>
        <position position="158"/>
    </location>
</feature>
<dbReference type="Gene3D" id="1.20.1740.10">
    <property type="entry name" value="Amino acid/polyamine transporter I"/>
    <property type="match status" value="1"/>
</dbReference>
<organism evidence="6 7">
    <name type="scientific">Saccoglossus kowalevskii</name>
    <name type="common">Acorn worm</name>
    <dbReference type="NCBI Taxonomy" id="10224"/>
    <lineage>
        <taxon>Eukaryota</taxon>
        <taxon>Metazoa</taxon>
        <taxon>Hemichordata</taxon>
        <taxon>Enteropneusta</taxon>
        <taxon>Harrimaniidae</taxon>
        <taxon>Saccoglossus</taxon>
    </lineage>
</organism>
<evidence type="ECO:0000313" key="6">
    <source>
        <dbReference type="Proteomes" id="UP000694865"/>
    </source>
</evidence>
<dbReference type="Pfam" id="PF13520">
    <property type="entry name" value="AA_permease_2"/>
    <property type="match status" value="1"/>
</dbReference>
<proteinExistence type="predicted"/>
<keyword evidence="3 5" id="KW-1133">Transmembrane helix</keyword>
<comment type="subcellular location">
    <subcellularLocation>
        <location evidence="1">Membrane</location>
        <topology evidence="1">Multi-pass membrane protein</topology>
    </subcellularLocation>
</comment>
<feature type="transmembrane region" description="Helical" evidence="5">
    <location>
        <begin position="124"/>
        <end position="142"/>
    </location>
</feature>
<dbReference type="Proteomes" id="UP000694865">
    <property type="component" value="Unplaced"/>
</dbReference>
<evidence type="ECO:0000313" key="7">
    <source>
        <dbReference type="RefSeq" id="XP_006823849.1"/>
    </source>
</evidence>
<reference evidence="7" key="1">
    <citation type="submission" date="2025-08" db="UniProtKB">
        <authorList>
            <consortium name="RefSeq"/>
        </authorList>
    </citation>
    <scope>IDENTIFICATION</scope>
    <source>
        <tissue evidence="7">Testes</tissue>
    </source>
</reference>
<dbReference type="RefSeq" id="XP_006823849.1">
    <property type="nucleotide sequence ID" value="XM_006823786.1"/>
</dbReference>
<dbReference type="PANTHER" id="PTHR11785:SF528">
    <property type="entry name" value="AMINO ACID TRANSPORTER PROTEIN JHI-21"/>
    <property type="match status" value="1"/>
</dbReference>
<dbReference type="GeneID" id="102809998"/>
<evidence type="ECO:0000256" key="5">
    <source>
        <dbReference type="SAM" id="Phobius"/>
    </source>
</evidence>